<dbReference type="PROSITE" id="PS51257">
    <property type="entry name" value="PROKAR_LIPOPROTEIN"/>
    <property type="match status" value="1"/>
</dbReference>
<evidence type="ECO:0000313" key="3">
    <source>
        <dbReference type="Proteomes" id="UP000321558"/>
    </source>
</evidence>
<dbReference type="RefSeq" id="WP_147207737.1">
    <property type="nucleotide sequence ID" value="NZ_BJYM01000001.1"/>
</dbReference>
<keyword evidence="1" id="KW-0732">Signal</keyword>
<accession>A0A511ZD00</accession>
<evidence type="ECO:0000256" key="1">
    <source>
        <dbReference type="SAM" id="SignalP"/>
    </source>
</evidence>
<feature type="chain" id="PRO_5038873896" evidence="1">
    <location>
        <begin position="21"/>
        <end position="130"/>
    </location>
</feature>
<feature type="signal peptide" evidence="1">
    <location>
        <begin position="1"/>
        <end position="20"/>
    </location>
</feature>
<comment type="caution">
    <text evidence="2">The sequence shown here is derived from an EMBL/GenBank/DDBJ whole genome shotgun (WGS) entry which is preliminary data.</text>
</comment>
<keyword evidence="3" id="KW-1185">Reference proteome</keyword>
<reference evidence="2 3" key="1">
    <citation type="submission" date="2019-07" db="EMBL/GenBank/DDBJ databases">
        <title>Whole genome shotgun sequence of Oceanobacillus sojae NBRC 105379.</title>
        <authorList>
            <person name="Hosoyama A."/>
            <person name="Uohara A."/>
            <person name="Ohji S."/>
            <person name="Ichikawa N."/>
        </authorList>
    </citation>
    <scope>NUCLEOTIDE SEQUENCE [LARGE SCALE GENOMIC DNA]</scope>
    <source>
        <strain evidence="2 3">NBRC 105379</strain>
    </source>
</reference>
<dbReference type="Proteomes" id="UP000321558">
    <property type="component" value="Unassembled WGS sequence"/>
</dbReference>
<sequence>MRKRIILFIYIAMISLVACRQQNELFNNENITSIEIQNWDNDELVSTVTDEALINDLIEELESANSSSTANIDIPGADYRLLFSNDDKVVQELGYYIEEKNFNGTTGQFIDMEAGNHYGVTKELPVTEEK</sequence>
<gene>
    <name evidence="2" type="ORF">OSO01_00500</name>
</gene>
<dbReference type="OrthoDB" id="2166455at2"/>
<proteinExistence type="predicted"/>
<dbReference type="AlphaFoldDB" id="A0A511ZD00"/>
<dbReference type="EMBL" id="BJYM01000001">
    <property type="protein sequence ID" value="GEN85311.1"/>
    <property type="molecule type" value="Genomic_DNA"/>
</dbReference>
<name>A0A511ZD00_9BACI</name>
<protein>
    <submittedName>
        <fullName evidence="2">Uncharacterized protein</fullName>
    </submittedName>
</protein>
<evidence type="ECO:0000313" key="2">
    <source>
        <dbReference type="EMBL" id="GEN85311.1"/>
    </source>
</evidence>
<organism evidence="2 3">
    <name type="scientific">Oceanobacillus sojae</name>
    <dbReference type="NCBI Taxonomy" id="582851"/>
    <lineage>
        <taxon>Bacteria</taxon>
        <taxon>Bacillati</taxon>
        <taxon>Bacillota</taxon>
        <taxon>Bacilli</taxon>
        <taxon>Bacillales</taxon>
        <taxon>Bacillaceae</taxon>
        <taxon>Oceanobacillus</taxon>
    </lineage>
</organism>